<feature type="compositionally biased region" description="Basic residues" evidence="1">
    <location>
        <begin position="845"/>
        <end position="857"/>
    </location>
</feature>
<protein>
    <submittedName>
        <fullName evidence="2">Uncharacterized protein</fullName>
    </submittedName>
</protein>
<sequence>MLSETEYPLKHPEIPDNRDSTWHQACACGQNFLQPNSFSKHISTCAVHKSHLKKRLAEAKERNSAKPKRLRGTKNLASATWLSLEPVDNDLEGSGSLEAIANQPEPMDSEKHRNTGVSPGINTDESLAGSEGEDHKLASGRGLRAKRKSQCLQQYDKIIRSRAVPQATLPFNALDAPKSNTTSPSADSMDIDGEGALNVPLREGESESENTLKNKRAALMQETSINDFGLYKRYWSHDATPHDPDNFGLGCDLQDPSSEDPQKESSLPEEEILFPFPNLNSYLLAEWFWDTDTGKSKEAFQKLVEIIGDLDFKPSDIHQANWTFIQRTLDDNSDLGNLEFHATSSQFPGSFNSEPALWKTTDITIDVPFNMRSAKPGSYPFTVPNFNYRPLMSVIQSRLRDLSSMKHFHLLPYELRWQAGPDNADVHVYGELYTSEAFLQAHNALQDVDLESGCSLPRHVVTLMFASDATMLASFGNTKLWPLYLFFSNDSKYRHGKPSLKLGEEIAYLLKLPDSFKDFVLDRSKKNNMSQPLHTHCEREIFHKQWRTLLDDDFLTAYEHGIVVESPLDKKKRRFFPQIFTYTADYPEKVTIACIRNLGKCPCPRCLIPLVDIHNLGLVNDHKHRTTWKRVDSQSHRKKVSTARKLIYTDNKSINSSFMEAKLQPQSLVPTKNAFSDRLSQHGFDLFPMLVVDIMHEVELGVWKNIFIHTLHILESPSSTTGAIHMLDSRYRMVPIFGADTIQKFSNNVSKMKQLAARDLEDLLQCAPAAFEGLVEEEHNSQILRLLFCLAQWHSLAKLRLHTEQTVMQLEEWTAKLGALAREFLSQTCSSIETWELKRETQKQARSRTKRASRKQKNCPEGPTYKDSTGKAANEMYMSTIWSDIGLTDPRRKTLNLNTYKFHALGDVVQTIKLFGTTDSYSTQMSELFHKQIKARYQHTNRKLVEIQMAKMQLCEARMRQIENRILSASQGPSLSMDKQQFYLKLKCHILPQILQVLISEIKTRHSAGSTKRLKALRELHNKYSDDMELDVPSSILDRLFIADDRIYKHNRMHINYTTYDLCREQDVITPNTDCNNIMCLRQIDSDEGPMQVEDRFVYGRVLGIYHVNTIYGGPGSLNLLPRRLDFLWVRWYDRVGDSGSAIKLELECLRFASISDPTAFVFLDPNSALRASHIIPQFSEGRVYQPPQQLPMPRNMAAVKGKGKGKANQTTAATTKPHSQPLPQPLSKCAGDKHDWKEYYINRSVTHFHSSIACEFVNLNIIRFVDRDMFMRYSWGLGVGHIYSHPDAPSNAANSVSSESNSQIAQGCINPKSLETDSDVMPKLSHSRPQSEDEIPQGAAIDSDSDASTNQEYTLLDLDDSSDSLVADLEN</sequence>
<dbReference type="OrthoDB" id="3208495at2759"/>
<feature type="region of interest" description="Disordered" evidence="1">
    <location>
        <begin position="245"/>
        <end position="267"/>
    </location>
</feature>
<feature type="region of interest" description="Disordered" evidence="1">
    <location>
        <begin position="1316"/>
        <end position="1372"/>
    </location>
</feature>
<organism evidence="2 3">
    <name type="scientific">Coprinopsis marcescibilis</name>
    <name type="common">Agaric fungus</name>
    <name type="synonym">Psathyrella marcescibilis</name>
    <dbReference type="NCBI Taxonomy" id="230819"/>
    <lineage>
        <taxon>Eukaryota</taxon>
        <taxon>Fungi</taxon>
        <taxon>Dikarya</taxon>
        <taxon>Basidiomycota</taxon>
        <taxon>Agaricomycotina</taxon>
        <taxon>Agaricomycetes</taxon>
        <taxon>Agaricomycetidae</taxon>
        <taxon>Agaricales</taxon>
        <taxon>Agaricineae</taxon>
        <taxon>Psathyrellaceae</taxon>
        <taxon>Coprinopsis</taxon>
    </lineage>
</organism>
<feature type="region of interest" description="Disordered" evidence="1">
    <location>
        <begin position="102"/>
        <end position="146"/>
    </location>
</feature>
<feature type="region of interest" description="Disordered" evidence="1">
    <location>
        <begin position="840"/>
        <end position="870"/>
    </location>
</feature>
<evidence type="ECO:0000256" key="1">
    <source>
        <dbReference type="SAM" id="MobiDB-lite"/>
    </source>
</evidence>
<feature type="compositionally biased region" description="Polar residues" evidence="1">
    <location>
        <begin position="115"/>
        <end position="125"/>
    </location>
</feature>
<gene>
    <name evidence="2" type="ORF">FA15DRAFT_661345</name>
</gene>
<evidence type="ECO:0000313" key="3">
    <source>
        <dbReference type="Proteomes" id="UP000307440"/>
    </source>
</evidence>
<proteinExistence type="predicted"/>
<dbReference type="EMBL" id="ML210490">
    <property type="protein sequence ID" value="TFK17571.1"/>
    <property type="molecule type" value="Genomic_DNA"/>
</dbReference>
<dbReference type="Proteomes" id="UP000307440">
    <property type="component" value="Unassembled WGS sequence"/>
</dbReference>
<feature type="compositionally biased region" description="Polar residues" evidence="1">
    <location>
        <begin position="1208"/>
        <end position="1219"/>
    </location>
</feature>
<dbReference type="InterPro" id="IPR041078">
    <property type="entry name" value="Plavaka"/>
</dbReference>
<dbReference type="Pfam" id="PF18759">
    <property type="entry name" value="Plavaka"/>
    <property type="match status" value="1"/>
</dbReference>
<accession>A0A5C3KC93</accession>
<reference evidence="2 3" key="1">
    <citation type="journal article" date="2019" name="Nat. Ecol. Evol.">
        <title>Megaphylogeny resolves global patterns of mushroom evolution.</title>
        <authorList>
            <person name="Varga T."/>
            <person name="Krizsan K."/>
            <person name="Foldi C."/>
            <person name="Dima B."/>
            <person name="Sanchez-Garcia M."/>
            <person name="Sanchez-Ramirez S."/>
            <person name="Szollosi G.J."/>
            <person name="Szarkandi J.G."/>
            <person name="Papp V."/>
            <person name="Albert L."/>
            <person name="Andreopoulos W."/>
            <person name="Angelini C."/>
            <person name="Antonin V."/>
            <person name="Barry K.W."/>
            <person name="Bougher N.L."/>
            <person name="Buchanan P."/>
            <person name="Buyck B."/>
            <person name="Bense V."/>
            <person name="Catcheside P."/>
            <person name="Chovatia M."/>
            <person name="Cooper J."/>
            <person name="Damon W."/>
            <person name="Desjardin D."/>
            <person name="Finy P."/>
            <person name="Geml J."/>
            <person name="Haridas S."/>
            <person name="Hughes K."/>
            <person name="Justo A."/>
            <person name="Karasinski D."/>
            <person name="Kautmanova I."/>
            <person name="Kiss B."/>
            <person name="Kocsube S."/>
            <person name="Kotiranta H."/>
            <person name="LaButti K.M."/>
            <person name="Lechner B.E."/>
            <person name="Liimatainen K."/>
            <person name="Lipzen A."/>
            <person name="Lukacs Z."/>
            <person name="Mihaltcheva S."/>
            <person name="Morgado L.N."/>
            <person name="Niskanen T."/>
            <person name="Noordeloos M.E."/>
            <person name="Ohm R.A."/>
            <person name="Ortiz-Santana B."/>
            <person name="Ovrebo C."/>
            <person name="Racz N."/>
            <person name="Riley R."/>
            <person name="Savchenko A."/>
            <person name="Shiryaev A."/>
            <person name="Soop K."/>
            <person name="Spirin V."/>
            <person name="Szebenyi C."/>
            <person name="Tomsovsky M."/>
            <person name="Tulloss R.E."/>
            <person name="Uehling J."/>
            <person name="Grigoriev I.V."/>
            <person name="Vagvolgyi C."/>
            <person name="Papp T."/>
            <person name="Martin F.M."/>
            <person name="Miettinen O."/>
            <person name="Hibbett D.S."/>
            <person name="Nagy L.G."/>
        </authorList>
    </citation>
    <scope>NUCLEOTIDE SEQUENCE [LARGE SCALE GENOMIC DNA]</scope>
    <source>
        <strain evidence="2 3">CBS 121175</strain>
    </source>
</reference>
<keyword evidence="3" id="KW-1185">Reference proteome</keyword>
<name>A0A5C3KC93_COPMA</name>
<dbReference type="STRING" id="230819.A0A5C3KC93"/>
<feature type="region of interest" description="Disordered" evidence="1">
    <location>
        <begin position="1200"/>
        <end position="1228"/>
    </location>
</feature>
<evidence type="ECO:0000313" key="2">
    <source>
        <dbReference type="EMBL" id="TFK17571.1"/>
    </source>
</evidence>